<evidence type="ECO:0000256" key="2">
    <source>
        <dbReference type="SAM" id="SignalP"/>
    </source>
</evidence>
<evidence type="ECO:0000256" key="1">
    <source>
        <dbReference type="SAM" id="MobiDB-lite"/>
    </source>
</evidence>
<evidence type="ECO:0000313" key="3">
    <source>
        <dbReference type="EMBL" id="GEC17377.1"/>
    </source>
</evidence>
<proteinExistence type="predicted"/>
<feature type="region of interest" description="Disordered" evidence="1">
    <location>
        <begin position="41"/>
        <end position="90"/>
    </location>
</feature>
<evidence type="ECO:0008006" key="5">
    <source>
        <dbReference type="Google" id="ProtNLM"/>
    </source>
</evidence>
<dbReference type="AlphaFoldDB" id="A0A4Y3WEC7"/>
<sequence length="90" mass="9256">MTMFPRAIAVVAASLLLGATAFAQAPATEAPAAASKAASTAKKAHKTQKAQKANSAASLECTKEADAKGLRGKERKKFRAECKAKAAQPN</sequence>
<keyword evidence="2" id="KW-0732">Signal</keyword>
<dbReference type="EMBL" id="BJNF01000105">
    <property type="protein sequence ID" value="GEC17377.1"/>
    <property type="molecule type" value="Genomic_DNA"/>
</dbReference>
<protein>
    <recommendedName>
        <fullName evidence="5">Phosphate starvation-inducible protein PsiF</fullName>
    </recommendedName>
</protein>
<comment type="caution">
    <text evidence="3">The sequence shown here is derived from an EMBL/GenBank/DDBJ whole genome shotgun (WGS) entry which is preliminary data.</text>
</comment>
<evidence type="ECO:0000313" key="4">
    <source>
        <dbReference type="Proteomes" id="UP000318825"/>
    </source>
</evidence>
<gene>
    <name evidence="3" type="ORF">NWI01_32690</name>
</gene>
<dbReference type="RefSeq" id="WP_141385124.1">
    <property type="nucleotide sequence ID" value="NZ_BJNF01000105.1"/>
</dbReference>
<organism evidence="3 4">
    <name type="scientific">Nitrobacter winogradskyi</name>
    <name type="common">Nitrobacter agilis</name>
    <dbReference type="NCBI Taxonomy" id="913"/>
    <lineage>
        <taxon>Bacteria</taxon>
        <taxon>Pseudomonadati</taxon>
        <taxon>Pseudomonadota</taxon>
        <taxon>Alphaproteobacteria</taxon>
        <taxon>Hyphomicrobiales</taxon>
        <taxon>Nitrobacteraceae</taxon>
        <taxon>Nitrobacter</taxon>
    </lineage>
</organism>
<name>A0A4Y3WEC7_NITWI</name>
<feature type="compositionally biased region" description="Basic and acidic residues" evidence="1">
    <location>
        <begin position="61"/>
        <end position="72"/>
    </location>
</feature>
<accession>A0A4Y3WEC7</accession>
<dbReference type="Proteomes" id="UP000318825">
    <property type="component" value="Unassembled WGS sequence"/>
</dbReference>
<dbReference type="OrthoDB" id="8453684at2"/>
<feature type="chain" id="PRO_5021417216" description="Phosphate starvation-inducible protein PsiF" evidence="2">
    <location>
        <begin position="24"/>
        <end position="90"/>
    </location>
</feature>
<reference evidence="3 4" key="1">
    <citation type="submission" date="2019-06" db="EMBL/GenBank/DDBJ databases">
        <title>Whole genome shotgun sequence of Nitrobacter winogradskyi NBRC 14297.</title>
        <authorList>
            <person name="Hosoyama A."/>
            <person name="Uohara A."/>
            <person name="Ohji S."/>
            <person name="Ichikawa N."/>
        </authorList>
    </citation>
    <scope>NUCLEOTIDE SEQUENCE [LARGE SCALE GENOMIC DNA]</scope>
    <source>
        <strain evidence="3 4">NBRC 14297</strain>
    </source>
</reference>
<feature type="signal peptide" evidence="2">
    <location>
        <begin position="1"/>
        <end position="23"/>
    </location>
</feature>